<comment type="caution">
    <text evidence="3">The sequence shown here is derived from an EMBL/GenBank/DDBJ whole genome shotgun (WGS) entry which is preliminary data.</text>
</comment>
<accession>A0AAX1UMS3</accession>
<dbReference type="RefSeq" id="WP_118999675.1">
    <property type="nucleotide sequence ID" value="NZ_QWGP01000005.1"/>
</dbReference>
<dbReference type="Gene3D" id="2.60.120.200">
    <property type="match status" value="1"/>
</dbReference>
<feature type="domain" description="GH16" evidence="2">
    <location>
        <begin position="127"/>
        <end position="291"/>
    </location>
</feature>
<proteinExistence type="inferred from homology"/>
<dbReference type="InterPro" id="IPR000757">
    <property type="entry name" value="Beta-glucanase-like"/>
</dbReference>
<dbReference type="Pfam" id="PF00722">
    <property type="entry name" value="Glyco_hydro_16"/>
    <property type="match status" value="1"/>
</dbReference>
<dbReference type="Proteomes" id="UP000266305">
    <property type="component" value="Unassembled WGS sequence"/>
</dbReference>
<dbReference type="AlphaFoldDB" id="A0AAX1UMS3"/>
<dbReference type="GO" id="GO:0005975">
    <property type="term" value="P:carbohydrate metabolic process"/>
    <property type="evidence" value="ECO:0007669"/>
    <property type="project" value="InterPro"/>
</dbReference>
<evidence type="ECO:0000313" key="4">
    <source>
        <dbReference type="Proteomes" id="UP000266305"/>
    </source>
</evidence>
<dbReference type="CDD" id="cd00413">
    <property type="entry name" value="Glyco_hydrolase_16"/>
    <property type="match status" value="1"/>
</dbReference>
<name>A0AAX1UMS3_CERSP</name>
<dbReference type="GO" id="GO:0004553">
    <property type="term" value="F:hydrolase activity, hydrolyzing O-glycosyl compounds"/>
    <property type="evidence" value="ECO:0007669"/>
    <property type="project" value="InterPro"/>
</dbReference>
<evidence type="ECO:0000313" key="3">
    <source>
        <dbReference type="EMBL" id="RHZ96448.1"/>
    </source>
</evidence>
<comment type="similarity">
    <text evidence="1">Belongs to the glycosyl hydrolase 16 family.</text>
</comment>
<sequence length="298" mass="31999">MGNIDPDMQPILDGIAGRLAALEEVARPTREAVDLGPLTTRVVKLEAAFSAMAAALADSVQPETEPEAPADALPEGYRVMSALARKRGDEAGAWGATNNIVMTTWRGGAGTTGDPSLCDWRMDGSVALSYRNDGRRSGVLQVANPKFSSGRIGAMIEVLGANAVCAFFTYRDDTEKSGGKGKEFDFELIKRNGEVVWAIGIHMPKPGGGVVSSEKVYAPLKAGVHQYEIEHGDGFVAFYIDGERVAKFTPADVPGATWDLGHEMQSLFSVEWHQGWAGWSEADYATNQGKMRVLGYKG</sequence>
<dbReference type="InterPro" id="IPR013320">
    <property type="entry name" value="ConA-like_dom_sf"/>
</dbReference>
<keyword evidence="3" id="KW-0378">Hydrolase</keyword>
<protein>
    <submittedName>
        <fullName evidence="3">Glycoside hydrolase</fullName>
    </submittedName>
</protein>
<evidence type="ECO:0000256" key="1">
    <source>
        <dbReference type="ARBA" id="ARBA00006865"/>
    </source>
</evidence>
<evidence type="ECO:0000259" key="2">
    <source>
        <dbReference type="Pfam" id="PF00722"/>
    </source>
</evidence>
<gene>
    <name evidence="3" type="ORF">D1114_06975</name>
</gene>
<organism evidence="3 4">
    <name type="scientific">Cereibacter sphaeroides</name>
    <name type="common">Rhodobacter sphaeroides</name>
    <dbReference type="NCBI Taxonomy" id="1063"/>
    <lineage>
        <taxon>Bacteria</taxon>
        <taxon>Pseudomonadati</taxon>
        <taxon>Pseudomonadota</taxon>
        <taxon>Alphaproteobacteria</taxon>
        <taxon>Rhodobacterales</taxon>
        <taxon>Paracoccaceae</taxon>
        <taxon>Cereibacter</taxon>
    </lineage>
</organism>
<dbReference type="SUPFAM" id="SSF49899">
    <property type="entry name" value="Concanavalin A-like lectins/glucanases"/>
    <property type="match status" value="1"/>
</dbReference>
<dbReference type="EMBL" id="QWGP01000005">
    <property type="protein sequence ID" value="RHZ96448.1"/>
    <property type="molecule type" value="Genomic_DNA"/>
</dbReference>
<reference evidence="3 4" key="1">
    <citation type="submission" date="2018-08" db="EMBL/GenBank/DDBJ databases">
        <title>Draft genome sequence of Rhodobacter sphaeroides FY.</title>
        <authorList>
            <person name="Rayyan A."/>
            <person name="Meyer T.E."/>
            <person name="Kyndt J.A."/>
        </authorList>
    </citation>
    <scope>NUCLEOTIDE SEQUENCE [LARGE SCALE GENOMIC DNA]</scope>
    <source>
        <strain evidence="3 4">FY</strain>
    </source>
</reference>